<dbReference type="Proteomes" id="UP000282087">
    <property type="component" value="Unassembled WGS sequence"/>
</dbReference>
<accession>A0A3M6VSP0</accession>
<evidence type="ECO:0000313" key="4">
    <source>
        <dbReference type="Proteomes" id="UP000286097"/>
    </source>
</evidence>
<gene>
    <name evidence="2" type="ORF">DD237_002780</name>
    <name evidence="1" type="ORF">DD238_001203</name>
</gene>
<protein>
    <submittedName>
        <fullName evidence="1">Uncharacterized protein</fullName>
    </submittedName>
</protein>
<organism evidence="1 3">
    <name type="scientific">Peronospora effusa</name>
    <dbReference type="NCBI Taxonomy" id="542832"/>
    <lineage>
        <taxon>Eukaryota</taxon>
        <taxon>Sar</taxon>
        <taxon>Stramenopiles</taxon>
        <taxon>Oomycota</taxon>
        <taxon>Peronosporomycetes</taxon>
        <taxon>Peronosporales</taxon>
        <taxon>Peronosporaceae</taxon>
        <taxon>Peronospora</taxon>
    </lineage>
</organism>
<sequence length="415" mass="47657">MELRRRCRRNVRVAEFVLVDACNKTIRTDGNGAIPSNTKKLTLFAGLVEVLYARNAWLAVRVDIWTSRNICYRQVKFVNVYLHKGLNDNDQVNQDLLEMIPTNAWKTLQQVEKLEFTMSDRGNLPALTANELTKVLTDVVQKVVETFKAVQVQILQTSTSQRAKFEYELLQHLPELEVLVVKRQRTGDSYVLFALPLLDENSQWDPKALLEKGELDSVYIPDGFNAPNFSDTTDRPMVFIGYSMMDEKKSSLDNTWPLVVEWPVELQLSSQVTQTPMSSEAISFVELIASCRKKFIEQWRRRKDFIAELRRRVIEYDALDFSRVFFMLQEQLDVQAPLRIMVLRLEFTTAYFFTNCMSDLRVSLLSGDDGVSPVIVSLDASSIPHNSDDGADSQACVIQFLEFTQNGLLQHFYGH</sequence>
<dbReference type="Proteomes" id="UP000286097">
    <property type="component" value="Unassembled WGS sequence"/>
</dbReference>
<comment type="caution">
    <text evidence="1">The sequence shown here is derived from an EMBL/GenBank/DDBJ whole genome shotgun (WGS) entry which is preliminary data.</text>
</comment>
<dbReference type="EMBL" id="QKXF01000662">
    <property type="protein sequence ID" value="RQM09944.1"/>
    <property type="molecule type" value="Genomic_DNA"/>
</dbReference>
<dbReference type="VEuPathDB" id="FungiDB:DD237_002780"/>
<dbReference type="AlphaFoldDB" id="A0A3M6VSP0"/>
<reference evidence="3 4" key="1">
    <citation type="submission" date="2018-06" db="EMBL/GenBank/DDBJ databases">
        <title>Comparative genomics of downy mildews reveals potential adaptations to biotrophy.</title>
        <authorList>
            <person name="Fletcher K."/>
            <person name="Klosterman S.J."/>
            <person name="Derevnina L."/>
            <person name="Martin F."/>
            <person name="Koike S."/>
            <person name="Reyes Chin-Wo S."/>
            <person name="Mou B."/>
            <person name="Michelmore R."/>
        </authorList>
    </citation>
    <scope>NUCLEOTIDE SEQUENCE [LARGE SCALE GENOMIC DNA]</scope>
    <source>
        <strain evidence="2 4">R13</strain>
        <strain evidence="1 3">R14</strain>
    </source>
</reference>
<evidence type="ECO:0000313" key="2">
    <source>
        <dbReference type="EMBL" id="RQM09944.1"/>
    </source>
</evidence>
<proteinExistence type="predicted"/>
<name>A0A3M6VSP0_9STRA</name>
<keyword evidence="3" id="KW-1185">Reference proteome</keyword>
<dbReference type="EMBL" id="QLLG01000011">
    <property type="protein sequence ID" value="RMX69865.1"/>
    <property type="molecule type" value="Genomic_DNA"/>
</dbReference>
<evidence type="ECO:0000313" key="1">
    <source>
        <dbReference type="EMBL" id="RMX69865.1"/>
    </source>
</evidence>
<evidence type="ECO:0000313" key="3">
    <source>
        <dbReference type="Proteomes" id="UP000282087"/>
    </source>
</evidence>